<feature type="transmembrane region" description="Helical" evidence="1">
    <location>
        <begin position="152"/>
        <end position="170"/>
    </location>
</feature>
<accession>A0A2H0RNF9</accession>
<dbReference type="Gene3D" id="1.20.1250.20">
    <property type="entry name" value="MFS general substrate transporter like domains"/>
    <property type="match status" value="1"/>
</dbReference>
<feature type="transmembrane region" description="Helical" evidence="1">
    <location>
        <begin position="254"/>
        <end position="272"/>
    </location>
</feature>
<dbReference type="EMBL" id="PCYM01000001">
    <property type="protein sequence ID" value="PIR48033.1"/>
    <property type="molecule type" value="Genomic_DNA"/>
</dbReference>
<reference evidence="2 3" key="1">
    <citation type="submission" date="2017-09" db="EMBL/GenBank/DDBJ databases">
        <title>Depth-based differentiation of microbial function through sediment-hosted aquifers and enrichment of novel symbionts in the deep terrestrial subsurface.</title>
        <authorList>
            <person name="Probst A.J."/>
            <person name="Ladd B."/>
            <person name="Jarett J.K."/>
            <person name="Geller-Mcgrath D.E."/>
            <person name="Sieber C.M."/>
            <person name="Emerson J.B."/>
            <person name="Anantharaman K."/>
            <person name="Thomas B.C."/>
            <person name="Malmstrom R."/>
            <person name="Stieglmeier M."/>
            <person name="Klingl A."/>
            <person name="Woyke T."/>
            <person name="Ryan C.M."/>
            <person name="Banfield J.F."/>
        </authorList>
    </citation>
    <scope>NUCLEOTIDE SEQUENCE [LARGE SCALE GENOMIC DNA]</scope>
    <source>
        <strain evidence="2">CG10_big_fil_rev_8_21_14_0_10_50_16</strain>
    </source>
</reference>
<feature type="transmembrane region" description="Helical" evidence="1">
    <location>
        <begin position="84"/>
        <end position="104"/>
    </location>
</feature>
<feature type="transmembrane region" description="Helical" evidence="1">
    <location>
        <begin position="176"/>
        <end position="193"/>
    </location>
</feature>
<gene>
    <name evidence="2" type="ORF">COV06_01385</name>
</gene>
<keyword evidence="1" id="KW-1133">Transmembrane helix</keyword>
<feature type="transmembrane region" description="Helical" evidence="1">
    <location>
        <begin position="110"/>
        <end position="132"/>
    </location>
</feature>
<dbReference type="GO" id="GO:0022857">
    <property type="term" value="F:transmembrane transporter activity"/>
    <property type="evidence" value="ECO:0007669"/>
    <property type="project" value="InterPro"/>
</dbReference>
<evidence type="ECO:0000313" key="3">
    <source>
        <dbReference type="Proteomes" id="UP000230084"/>
    </source>
</evidence>
<dbReference type="InterPro" id="IPR011701">
    <property type="entry name" value="MFS"/>
</dbReference>
<dbReference type="Pfam" id="PF07690">
    <property type="entry name" value="MFS_1"/>
    <property type="match status" value="1"/>
</dbReference>
<feature type="transmembrane region" description="Helical" evidence="1">
    <location>
        <begin position="225"/>
        <end position="248"/>
    </location>
</feature>
<feature type="transmembrane region" description="Helical" evidence="1">
    <location>
        <begin position="343"/>
        <end position="362"/>
    </location>
</feature>
<evidence type="ECO:0008006" key="4">
    <source>
        <dbReference type="Google" id="ProtNLM"/>
    </source>
</evidence>
<keyword evidence="1" id="KW-0812">Transmembrane</keyword>
<proteinExistence type="predicted"/>
<name>A0A2H0RNF9_9BACT</name>
<organism evidence="2 3">
    <name type="scientific">Candidatus Uhrbacteria bacterium CG10_big_fil_rev_8_21_14_0_10_50_16</name>
    <dbReference type="NCBI Taxonomy" id="1975039"/>
    <lineage>
        <taxon>Bacteria</taxon>
        <taxon>Candidatus Uhriibacteriota</taxon>
    </lineage>
</organism>
<evidence type="ECO:0000256" key="1">
    <source>
        <dbReference type="SAM" id="Phobius"/>
    </source>
</evidence>
<feature type="transmembrane region" description="Helical" evidence="1">
    <location>
        <begin position="21"/>
        <end position="44"/>
    </location>
</feature>
<keyword evidence="1" id="KW-0472">Membrane</keyword>
<sequence length="396" mass="44654">MQLYRHYHALTKHRALHSDFHLFELSVWIHVFGRALISVFIPIFLLQLGYGVERVMLYYFIYCAFDIPLNFIARWSTRRWGARLTIAISTLSSILFFGVLFALGVGDWPLLILLAFFSAVYDALYWVAHIFLFMESSKKRGKTSKDTSSLSVVRQFGGLLAPAFGAGILIFFHQQALIITSTVFLALSVLPLLRAKDLPDKPSTPQPTFKQFFERRHGLRDYVTMSLYGVHGAAEEIIWPMFIFTLFASVESVAIIPIIASITTIIFTFFAGRIKEQHRLRAVTVGGVMIALVWLLRLVLASSFFYYGSIFLVGLFAVMILIPTDSNIYERGEKVDSLSASMYRNLFNMGSQAVLFGLLALLTNVFHVSFVLAGTSTIVIALLALMVGKTRIKTRV</sequence>
<evidence type="ECO:0000313" key="2">
    <source>
        <dbReference type="EMBL" id="PIR48033.1"/>
    </source>
</evidence>
<feature type="transmembrane region" description="Helical" evidence="1">
    <location>
        <begin position="56"/>
        <end position="72"/>
    </location>
</feature>
<dbReference type="Proteomes" id="UP000230084">
    <property type="component" value="Unassembled WGS sequence"/>
</dbReference>
<feature type="transmembrane region" description="Helical" evidence="1">
    <location>
        <begin position="304"/>
        <end position="322"/>
    </location>
</feature>
<feature type="transmembrane region" description="Helical" evidence="1">
    <location>
        <begin position="368"/>
        <end position="388"/>
    </location>
</feature>
<feature type="transmembrane region" description="Helical" evidence="1">
    <location>
        <begin position="279"/>
        <end position="298"/>
    </location>
</feature>
<dbReference type="AlphaFoldDB" id="A0A2H0RNF9"/>
<dbReference type="SUPFAM" id="SSF103473">
    <property type="entry name" value="MFS general substrate transporter"/>
    <property type="match status" value="1"/>
</dbReference>
<comment type="caution">
    <text evidence="2">The sequence shown here is derived from an EMBL/GenBank/DDBJ whole genome shotgun (WGS) entry which is preliminary data.</text>
</comment>
<dbReference type="InterPro" id="IPR036259">
    <property type="entry name" value="MFS_trans_sf"/>
</dbReference>
<protein>
    <recommendedName>
        <fullName evidence="4">Major facilitator superfamily (MFS) profile domain-containing protein</fullName>
    </recommendedName>
</protein>